<sequence>MKTNFELNEGKSKFNKKEFLKYVGPGILVTVGFIDPGNWASNIAAGSGFGYRLLWIVTLATIMLIVLQHNAAHLGIVTGLCISEAVNKYIKPTIARGITVTAMLAAVGTSMAEILGASIALKMLFNIPTKIGGLISAALILFMLFSNSYKKIEKVIIGFVSVIGIAFIFETMLVDVNWKEVFTNSIIPSIPKGALPIVMSILGAVVMPHNLFLHSEVIQSRKWNLKDKFIMEKQLKYEFLDTIISMVIGFVINSAMILVAITFFQKGIKVTELEQAQIMLKPLLGNAASIIFATALLFAGIASSITAGMAGGSIFAGLFGEEYDINRKQTKIGVAITIICALIIIFFIQNPFNGLVYSQMLLSVQLPITIFAQIYLTSSKKVMGEYKNSLIDSILLWIIGIIVTILNIMLLFNSL</sequence>
<evidence type="ECO:0000313" key="2">
    <source>
        <dbReference type="Proteomes" id="UP001058074"/>
    </source>
</evidence>
<evidence type="ECO:0000313" key="1">
    <source>
        <dbReference type="EMBL" id="GKX64978.1"/>
    </source>
</evidence>
<proteinExistence type="predicted"/>
<keyword evidence="2" id="KW-1185">Reference proteome</keyword>
<reference evidence="1" key="1">
    <citation type="journal article" date="2025" name="Int. J. Syst. Evol. Microbiol.">
        <title>Inconstantimicrobium mannanitabidum sp. nov., a novel member of the family Clostridiaceae isolated from anoxic soil under the treatment of reductive soil disinfestation.</title>
        <authorList>
            <person name="Ueki A."/>
            <person name="Tonouchi A."/>
            <person name="Honma S."/>
            <person name="Kaku N."/>
            <person name="Ueki K."/>
        </authorList>
    </citation>
    <scope>NUCLEOTIDE SEQUENCE</scope>
    <source>
        <strain evidence="1">TW13</strain>
    </source>
</reference>
<protein>
    <submittedName>
        <fullName evidence="1">Mn transporter</fullName>
    </submittedName>
</protein>
<organism evidence="1 2">
    <name type="scientific">Inconstantimicrobium mannanitabidum</name>
    <dbReference type="NCBI Taxonomy" id="1604901"/>
    <lineage>
        <taxon>Bacteria</taxon>
        <taxon>Bacillati</taxon>
        <taxon>Bacillota</taxon>
        <taxon>Clostridia</taxon>
        <taxon>Eubacteriales</taxon>
        <taxon>Clostridiaceae</taxon>
        <taxon>Inconstantimicrobium</taxon>
    </lineage>
</organism>
<dbReference type="EMBL" id="BROD01000001">
    <property type="protein sequence ID" value="GKX64978.1"/>
    <property type="molecule type" value="Genomic_DNA"/>
</dbReference>
<comment type="caution">
    <text evidence="1">The sequence shown here is derived from an EMBL/GenBank/DDBJ whole genome shotgun (WGS) entry which is preliminary data.</text>
</comment>
<accession>A0ACB5R7J3</accession>
<dbReference type="Proteomes" id="UP001058074">
    <property type="component" value="Unassembled WGS sequence"/>
</dbReference>
<name>A0ACB5R7J3_9CLOT</name>
<gene>
    <name evidence="1" type="ORF">rsdtw13_02360</name>
</gene>